<dbReference type="SUPFAM" id="SSF117892">
    <property type="entry name" value="Band 7/SPFH domain"/>
    <property type="match status" value="1"/>
</dbReference>
<dbReference type="Pfam" id="PF13421">
    <property type="entry name" value="Band_7_1"/>
    <property type="match status" value="1"/>
</dbReference>
<feature type="domain" description="GYF" evidence="3">
    <location>
        <begin position="313"/>
        <end position="358"/>
    </location>
</feature>
<evidence type="ECO:0000313" key="4">
    <source>
        <dbReference type="EMBL" id="MBT9317121.1"/>
    </source>
</evidence>
<evidence type="ECO:0000313" key="5">
    <source>
        <dbReference type="Proteomes" id="UP000717364"/>
    </source>
</evidence>
<proteinExistence type="predicted"/>
<protein>
    <submittedName>
        <fullName evidence="4">SPFH domain-containing protein</fullName>
    </submittedName>
</protein>
<gene>
    <name evidence="4" type="ORF">IXB50_16985</name>
</gene>
<feature type="compositionally biased region" description="Low complexity" evidence="1">
    <location>
        <begin position="284"/>
        <end position="294"/>
    </location>
</feature>
<feature type="compositionally biased region" description="Pro residues" evidence="1">
    <location>
        <begin position="295"/>
        <end position="309"/>
    </location>
</feature>
<dbReference type="CDD" id="cd03408">
    <property type="entry name" value="SPFH_like_u1"/>
    <property type="match status" value="1"/>
</dbReference>
<comment type="caution">
    <text evidence="4">The sequence shown here is derived from an EMBL/GenBank/DDBJ whole genome shotgun (WGS) entry which is preliminary data.</text>
</comment>
<dbReference type="PANTHER" id="PTHR37826">
    <property type="entry name" value="FLOTILLIN BAND_7_5 DOMAIN PROTEIN"/>
    <property type="match status" value="1"/>
</dbReference>
<evidence type="ECO:0000259" key="3">
    <source>
        <dbReference type="Pfam" id="PF14237"/>
    </source>
</evidence>
<dbReference type="Gene3D" id="3.30.479.30">
    <property type="entry name" value="Band 7 domain"/>
    <property type="match status" value="1"/>
</dbReference>
<feature type="region of interest" description="Disordered" evidence="1">
    <location>
        <begin position="284"/>
        <end position="312"/>
    </location>
</feature>
<dbReference type="InterPro" id="IPR033880">
    <property type="entry name" value="SPFH_YdjI"/>
</dbReference>
<sequence>MGLFEKVRAEFIDIIEWLDPSQDTIAYRFERFQNEIKMGAQLTVRPGQVAILVGEGQVADVFEPGRYRLETQNMPVLTTLMGWKYGFNSPFKAEVYFFNTKIFTNLKWGTANPITIRDPELGPVRLRAYGTYTMRVSDARTLLEQLISTDGLFQTDEISDHLRNMIVSAFASWIGQDQTPLFDLAANYQAMGEQVRDAMQPNMEQFGLELRQLLIENISLPPEVEAALDKRASIGILGNMQQYTQYQAANAIEQSAKNPGGGSQGLDLGVGIAMGQQIANAMNPQAAAPAAPSAAPAPPAPAAPPPPLPTAAWYITRDGQNFGPYATEQLLANGLTAQSNVWKQGMASWQPANRVPELQSLLSSVPPPPPGA</sequence>
<evidence type="ECO:0000256" key="1">
    <source>
        <dbReference type="SAM" id="MobiDB-lite"/>
    </source>
</evidence>
<dbReference type="InterPro" id="IPR025640">
    <property type="entry name" value="GYF_2"/>
</dbReference>
<dbReference type="RefSeq" id="WP_215610185.1">
    <property type="nucleotide sequence ID" value="NZ_JADOES010000038.1"/>
</dbReference>
<reference evidence="4" key="1">
    <citation type="submission" date="2020-11" db="EMBL/GenBank/DDBJ databases">
        <authorList>
            <person name="Konstantinou D."/>
            <person name="Gkelis S."/>
            <person name="Popin R."/>
            <person name="Fewer D."/>
            <person name="Sivonen K."/>
        </authorList>
    </citation>
    <scope>NUCLEOTIDE SEQUENCE</scope>
    <source>
        <strain evidence="4">TAU-MAC 1115</strain>
    </source>
</reference>
<name>A0A947DJJ2_9CYAN</name>
<dbReference type="Pfam" id="PF14237">
    <property type="entry name" value="GYF_2"/>
    <property type="match status" value="1"/>
</dbReference>
<dbReference type="EMBL" id="JADOES010000038">
    <property type="protein sequence ID" value="MBT9317121.1"/>
    <property type="molecule type" value="Genomic_DNA"/>
</dbReference>
<feature type="domain" description="SPFH" evidence="2">
    <location>
        <begin position="27"/>
        <end position="235"/>
    </location>
</feature>
<keyword evidence="5" id="KW-1185">Reference proteome</keyword>
<dbReference type="Proteomes" id="UP000717364">
    <property type="component" value="Unassembled WGS sequence"/>
</dbReference>
<dbReference type="InterPro" id="IPR036013">
    <property type="entry name" value="Band_7/SPFH_dom_sf"/>
</dbReference>
<dbReference type="AlphaFoldDB" id="A0A947DJJ2"/>
<dbReference type="PANTHER" id="PTHR37826:SF2">
    <property type="entry name" value="ZINC-RIBBON DOMAIN-CONTAINING PROTEIN"/>
    <property type="match status" value="1"/>
</dbReference>
<accession>A0A947DJJ2</accession>
<evidence type="ECO:0000259" key="2">
    <source>
        <dbReference type="Pfam" id="PF13421"/>
    </source>
</evidence>
<reference evidence="4" key="2">
    <citation type="journal article" date="2021" name="Mar. Drugs">
        <title>Genome Reduction and Secondary Metabolism of the Marine Sponge-Associated Cyanobacterium Leptothoe.</title>
        <authorList>
            <person name="Konstantinou D."/>
            <person name="Popin R.V."/>
            <person name="Fewer D.P."/>
            <person name="Sivonen K."/>
            <person name="Gkelis S."/>
        </authorList>
    </citation>
    <scope>NUCLEOTIDE SEQUENCE</scope>
    <source>
        <strain evidence="4">TAU-MAC 1115</strain>
    </source>
</reference>
<organism evidence="4 5">
    <name type="scientific">Leptothoe spongobia TAU-MAC 1115</name>
    <dbReference type="NCBI Taxonomy" id="1967444"/>
    <lineage>
        <taxon>Bacteria</taxon>
        <taxon>Bacillati</taxon>
        <taxon>Cyanobacteriota</taxon>
        <taxon>Cyanophyceae</taxon>
        <taxon>Nodosilineales</taxon>
        <taxon>Cymatolegaceae</taxon>
        <taxon>Leptothoe</taxon>
        <taxon>Leptothoe spongobia</taxon>
    </lineage>
</organism>